<dbReference type="EMBL" id="CP036318">
    <property type="protein sequence ID" value="QDV58782.1"/>
    <property type="molecule type" value="Genomic_DNA"/>
</dbReference>
<feature type="domain" description="Cytochrome c" evidence="10">
    <location>
        <begin position="512"/>
        <end position="649"/>
    </location>
</feature>
<keyword evidence="2 7" id="KW-0349">Heme</keyword>
<dbReference type="InterPro" id="IPR009056">
    <property type="entry name" value="Cyt_c-like_dom"/>
</dbReference>
<feature type="compositionally biased region" description="Low complexity" evidence="8">
    <location>
        <begin position="290"/>
        <end position="299"/>
    </location>
</feature>
<dbReference type="Gene3D" id="3.20.20.150">
    <property type="entry name" value="Divalent-metal-dependent TIM barrel enzymes"/>
    <property type="match status" value="1"/>
</dbReference>
<keyword evidence="9" id="KW-0732">Signal</keyword>
<evidence type="ECO:0000256" key="8">
    <source>
        <dbReference type="SAM" id="MobiDB-lite"/>
    </source>
</evidence>
<dbReference type="Pfam" id="PF20601">
    <property type="entry name" value="DUF6797"/>
    <property type="match status" value="1"/>
</dbReference>
<dbReference type="RefSeq" id="WP_232529828.1">
    <property type="nucleotide sequence ID" value="NZ_CP036318.1"/>
</dbReference>
<feature type="signal peptide" evidence="9">
    <location>
        <begin position="1"/>
        <end position="25"/>
    </location>
</feature>
<accession>A0A518J0C7</accession>
<feature type="compositionally biased region" description="Polar residues" evidence="8">
    <location>
        <begin position="478"/>
        <end position="495"/>
    </location>
</feature>
<dbReference type="Pfam" id="PF00127">
    <property type="entry name" value="Copper-bind"/>
    <property type="match status" value="1"/>
</dbReference>
<keyword evidence="3 7" id="KW-0479">Metal-binding</keyword>
<dbReference type="GO" id="GO:0009055">
    <property type="term" value="F:electron transfer activity"/>
    <property type="evidence" value="ECO:0007669"/>
    <property type="project" value="InterPro"/>
</dbReference>
<evidence type="ECO:0000256" key="6">
    <source>
        <dbReference type="ARBA" id="ARBA00023008"/>
    </source>
</evidence>
<keyword evidence="1" id="KW-0813">Transport</keyword>
<dbReference type="PROSITE" id="PS00196">
    <property type="entry name" value="COPPER_BLUE"/>
    <property type="match status" value="1"/>
</dbReference>
<dbReference type="PANTHER" id="PTHR33546:SF1">
    <property type="entry name" value="LARGE, MULTIFUNCTIONAL SECRETED PROTEIN"/>
    <property type="match status" value="1"/>
</dbReference>
<dbReference type="Gene3D" id="2.60.40.420">
    <property type="entry name" value="Cupredoxins - blue copper proteins"/>
    <property type="match status" value="1"/>
</dbReference>
<dbReference type="SUPFAM" id="SSF49899">
    <property type="entry name" value="Concanavalin A-like lectins/glucanases"/>
    <property type="match status" value="1"/>
</dbReference>
<dbReference type="Gene3D" id="2.60.120.200">
    <property type="match status" value="1"/>
</dbReference>
<keyword evidence="4" id="KW-0249">Electron transport</keyword>
<dbReference type="InterPro" id="IPR000923">
    <property type="entry name" value="BlueCu_1"/>
</dbReference>
<dbReference type="Gene3D" id="1.10.760.10">
    <property type="entry name" value="Cytochrome c-like domain"/>
    <property type="match status" value="1"/>
</dbReference>
<feature type="region of interest" description="Disordered" evidence="8">
    <location>
        <begin position="471"/>
        <end position="497"/>
    </location>
</feature>
<feature type="chain" id="PRO_5021917461" evidence="9">
    <location>
        <begin position="26"/>
        <end position="1514"/>
    </location>
</feature>
<dbReference type="InterPro" id="IPR013320">
    <property type="entry name" value="ConA-like_dom_sf"/>
</dbReference>
<dbReference type="InterPro" id="IPR036909">
    <property type="entry name" value="Cyt_c-like_dom_sf"/>
</dbReference>
<evidence type="ECO:0000256" key="1">
    <source>
        <dbReference type="ARBA" id="ARBA00022448"/>
    </source>
</evidence>
<dbReference type="InterPro" id="IPR008972">
    <property type="entry name" value="Cupredoxin"/>
</dbReference>
<evidence type="ECO:0000256" key="2">
    <source>
        <dbReference type="ARBA" id="ARBA00022617"/>
    </source>
</evidence>
<dbReference type="PROSITE" id="PS51007">
    <property type="entry name" value="CYTC"/>
    <property type="match status" value="1"/>
</dbReference>
<evidence type="ECO:0000313" key="12">
    <source>
        <dbReference type="Proteomes" id="UP000316770"/>
    </source>
</evidence>
<evidence type="ECO:0000256" key="9">
    <source>
        <dbReference type="SAM" id="SignalP"/>
    </source>
</evidence>
<dbReference type="InterPro" id="IPR013427">
    <property type="entry name" value="Haem-bd_dom_put"/>
</dbReference>
<dbReference type="CDD" id="cd04233">
    <property type="entry name" value="Auracyanin"/>
    <property type="match status" value="1"/>
</dbReference>
<keyword evidence="12" id="KW-1185">Reference proteome</keyword>
<evidence type="ECO:0000259" key="10">
    <source>
        <dbReference type="PROSITE" id="PS51007"/>
    </source>
</evidence>
<dbReference type="SUPFAM" id="SSF46626">
    <property type="entry name" value="Cytochrome c"/>
    <property type="match status" value="1"/>
</dbReference>
<organism evidence="11 12">
    <name type="scientific">Rosistilla oblonga</name>
    <dbReference type="NCBI Taxonomy" id="2527990"/>
    <lineage>
        <taxon>Bacteria</taxon>
        <taxon>Pseudomonadati</taxon>
        <taxon>Planctomycetota</taxon>
        <taxon>Planctomycetia</taxon>
        <taxon>Pirellulales</taxon>
        <taxon>Pirellulaceae</taxon>
        <taxon>Rosistilla</taxon>
    </lineage>
</organism>
<dbReference type="NCBIfam" id="TIGR02603">
    <property type="entry name" value="CxxCH_TIGR02603"/>
    <property type="match status" value="1"/>
</dbReference>
<evidence type="ECO:0000256" key="7">
    <source>
        <dbReference type="PROSITE-ProRule" id="PRU00433"/>
    </source>
</evidence>
<dbReference type="Pfam" id="PF13385">
    <property type="entry name" value="Laminin_G_3"/>
    <property type="match status" value="1"/>
</dbReference>
<dbReference type="SUPFAM" id="SSF49503">
    <property type="entry name" value="Cupredoxins"/>
    <property type="match status" value="1"/>
</dbReference>
<gene>
    <name evidence="11" type="ORF">Mal33_48070</name>
</gene>
<dbReference type="InterPro" id="IPR046476">
    <property type="entry name" value="DUF6797"/>
</dbReference>
<dbReference type="InterPro" id="IPR011042">
    <property type="entry name" value="6-blade_b-propeller_TolB-like"/>
</dbReference>
<protein>
    <submittedName>
        <fullName evidence="11">Auracyanin-A</fullName>
    </submittedName>
</protein>
<dbReference type="SUPFAM" id="SSF63829">
    <property type="entry name" value="Calcium-dependent phosphotriesterase"/>
    <property type="match status" value="1"/>
</dbReference>
<proteinExistence type="predicted"/>
<name>A0A518J0C7_9BACT</name>
<evidence type="ECO:0000313" key="11">
    <source>
        <dbReference type="EMBL" id="QDV58782.1"/>
    </source>
</evidence>
<dbReference type="GO" id="GO:0020037">
    <property type="term" value="F:heme binding"/>
    <property type="evidence" value="ECO:0007669"/>
    <property type="project" value="InterPro"/>
</dbReference>
<dbReference type="PANTHER" id="PTHR33546">
    <property type="entry name" value="LARGE, MULTIFUNCTIONAL SECRETED PROTEIN-RELATED"/>
    <property type="match status" value="1"/>
</dbReference>
<dbReference type="InterPro" id="IPR028871">
    <property type="entry name" value="BlueCu_1_BS"/>
</dbReference>
<evidence type="ECO:0000256" key="5">
    <source>
        <dbReference type="ARBA" id="ARBA00023004"/>
    </source>
</evidence>
<dbReference type="GO" id="GO:0005507">
    <property type="term" value="F:copper ion binding"/>
    <property type="evidence" value="ECO:0007669"/>
    <property type="project" value="InterPro"/>
</dbReference>
<dbReference type="Gene3D" id="2.120.10.30">
    <property type="entry name" value="TolB, C-terminal domain"/>
    <property type="match status" value="1"/>
</dbReference>
<evidence type="ECO:0000256" key="4">
    <source>
        <dbReference type="ARBA" id="ARBA00022982"/>
    </source>
</evidence>
<reference evidence="11 12" key="1">
    <citation type="submission" date="2019-02" db="EMBL/GenBank/DDBJ databases">
        <title>Deep-cultivation of Planctomycetes and their phenomic and genomic characterization uncovers novel biology.</title>
        <authorList>
            <person name="Wiegand S."/>
            <person name="Jogler M."/>
            <person name="Boedeker C."/>
            <person name="Pinto D."/>
            <person name="Vollmers J."/>
            <person name="Rivas-Marin E."/>
            <person name="Kohn T."/>
            <person name="Peeters S.H."/>
            <person name="Heuer A."/>
            <person name="Rast P."/>
            <person name="Oberbeckmann S."/>
            <person name="Bunk B."/>
            <person name="Jeske O."/>
            <person name="Meyerdierks A."/>
            <person name="Storesund J.E."/>
            <person name="Kallscheuer N."/>
            <person name="Luecker S."/>
            <person name="Lage O.M."/>
            <person name="Pohl T."/>
            <person name="Merkel B.J."/>
            <person name="Hornburger P."/>
            <person name="Mueller R.-W."/>
            <person name="Bruemmer F."/>
            <person name="Labrenz M."/>
            <person name="Spormann A.M."/>
            <person name="Op den Camp H."/>
            <person name="Overmann J."/>
            <person name="Amann R."/>
            <person name="Jetten M.S.M."/>
            <person name="Mascher T."/>
            <person name="Medema M.H."/>
            <person name="Devos D.P."/>
            <person name="Kaster A.-K."/>
            <person name="Ovreas L."/>
            <person name="Rohde M."/>
            <person name="Galperin M.Y."/>
            <person name="Jogler C."/>
        </authorList>
    </citation>
    <scope>NUCLEOTIDE SEQUENCE [LARGE SCALE GENOMIC DNA]</scope>
    <source>
        <strain evidence="11 12">Mal33</strain>
    </source>
</reference>
<dbReference type="Proteomes" id="UP000316770">
    <property type="component" value="Chromosome"/>
</dbReference>
<keyword evidence="5 7" id="KW-0408">Iron</keyword>
<evidence type="ECO:0000256" key="3">
    <source>
        <dbReference type="ARBA" id="ARBA00022723"/>
    </source>
</evidence>
<feature type="region of interest" description="Disordered" evidence="8">
    <location>
        <begin position="281"/>
        <end position="312"/>
    </location>
</feature>
<dbReference type="InterPro" id="IPR036237">
    <property type="entry name" value="Xyl_isomerase-like_sf"/>
</dbReference>
<sequence length="1514" mass="167135" precursor="true">MFRLSPAFISFSFALLIFVPFAASADDDDAPSVLRQENLAAWCIVPFDAKRRGPAERAAMLKELGIRRCAYDWRAEHVPTFEQEILEYKKQGIEFFAFWSHHEAAFKLFEKYDLHPQIWQTLADPGDRADGDKVEAATQQLLPLAQRTKQIGSQLGLYNHGGWGGEPKNLIAVCQRLRELGHDHVGIVYNFHHGHGTIDDWDAAFLQLKPYLICLNLNGMNAKAEPKILGIGKGAHELSMIRKVVESGYDGPIGILDHRNELDARDSLQENLDGLAWVRRELNEPGSGGPKPATATPTPDSQHSGRLFPGADAYRKPPITVECRVRLNRRDQYNILVASDTKQSSDHWELFSMNGSGRLTAYLPGKKPDHVHTQAMICDRKPHTIAMHYESDRARLYVDGRKVADQAIEPMGRGGPIPGGLGVGRLVKGGPRLAGDIEWLRISKGVRQLPADPQANVERDDATVGWWDFRKPAKPAEGSQSSTMPPTAPQSQQSPYDPKLVESLVSEAPIRGDSIRGARVFADAKLACLSCHRVGPVGGEVGPSLSNVAAQRNLKQIVESVLWPQREVQPEYKTWNVLTAEGKIIAGYKHRETEDQLTLRDPASGALIAIDTEEIEHESPGGSLMPAGLTAAMDLQQQLDLFCFLNLLGRDSQPPQAEWIDALTRAQSHAPMEFPVTQEPLQPNNYRFWRHAVNRDRHFDFYTKQAEYFRQQSQVPMMVSPFPGLDGGQQGHWGNQNETTWASDDWNQADLGSVQAGVFRGNGVTVPRGVCVRLGDEHELSACFNPDTLTFDAVWKGGFVRIDSVRHGFVGGLRMQGKPVSLPDQSAPDKPFQYKGFYRHGDRVVFAYTIDGGDFLDTAWVENGEFSRERAPIEEHSLRHVVRGGPSRWPQALETKITPGMGRPFAIDSIDLPLDNPWRMPIFCGGIDFLPNGDALVCTMQGDVWRVSGLDSESTKPGKARWRRFAAGLHHALGIVVSDGEIYVQCRDQLTRLTDLNGDGEADFYECFSNAFETSPAGHDYICGLQRDAAGNFYTASGNQGLVRISPDGQRADVVATGFRNPDGLGLLSERTITVPVSEGSWTPASMIHAVDLSLASDVGDPPHYGYGGPRNDQPPRLPLAYLPRGLDNSSGGQTQVPEERLGPLAGQLLHFSFGAGSWFVVLRDEVDGQSQGAVVPMAGDFRSGVHRGRFRSADGHLYVAGMSGWGSYTPDHGCLERVRFTGEAFQVPTGFHTHRNGIRVDFALPVDPSIATDVGRQFAQCWNYRYSGAYGSPEYSPTHPGVAGHDPLEIRSVHRCGDGRSIFLEIPDLQPVNQLHLRLHVNDDATPSCNPAGSGHDLFVTVHKLDAPYEDFDGYRPRQKTIAAHPMLVDLETNAVRVPNPWSDAIEGARKIELRTGKNLTFAKRELRVGAGEAIELTLINPDVVPHNWVLVRPGTLPQVGQLANELIADPSAFARQYVPETDDVLVYTDIVAAGDRQRVAFHAPTIPGRYPFLCTFPGHWMVMNGIMVVGEN</sequence>
<keyword evidence="6" id="KW-0186">Copper</keyword>
<dbReference type="SUPFAM" id="SSF51658">
    <property type="entry name" value="Xylose isomerase-like"/>
    <property type="match status" value="1"/>
</dbReference>